<gene>
    <name evidence="8" type="ORF">H1R20_g14512</name>
</gene>
<feature type="compositionally biased region" description="Polar residues" evidence="6">
    <location>
        <begin position="1"/>
        <end position="16"/>
    </location>
</feature>
<evidence type="ECO:0000256" key="6">
    <source>
        <dbReference type="SAM" id="MobiDB-lite"/>
    </source>
</evidence>
<dbReference type="InterPro" id="IPR019098">
    <property type="entry name" value="Histone_chaperone_domain_CHZ"/>
</dbReference>
<dbReference type="SMART" id="SM01082">
    <property type="entry name" value="CHZ"/>
    <property type="match status" value="1"/>
</dbReference>
<evidence type="ECO:0000256" key="1">
    <source>
        <dbReference type="ARBA" id="ARBA00002212"/>
    </source>
</evidence>
<accession>A0A9W8ITH5</accession>
<feature type="non-terminal residue" evidence="8">
    <location>
        <position position="1"/>
    </location>
</feature>
<reference evidence="8" key="1">
    <citation type="submission" date="2022-06" db="EMBL/GenBank/DDBJ databases">
        <title>Genome Sequence of Candolleomyces eurysporus.</title>
        <authorList>
            <person name="Buettner E."/>
        </authorList>
    </citation>
    <scope>NUCLEOTIDE SEQUENCE</scope>
    <source>
        <strain evidence="8">VTCC 930004</strain>
    </source>
</reference>
<sequence length="112" mass="12301">MSSSVTDPSNQQNTASGVAPDASPSGKGKEKAPVADESMEEEEEEDDEEEDEEMEEDDEEEEEDFEEIDPSAIISGGRRTRGVRVDYTSEEALAKAGFTGNEMDEDDDEETK</sequence>
<dbReference type="GO" id="GO:0005634">
    <property type="term" value="C:nucleus"/>
    <property type="evidence" value="ECO:0007669"/>
    <property type="project" value="UniProtKB-SubCell"/>
</dbReference>
<evidence type="ECO:0000313" key="8">
    <source>
        <dbReference type="EMBL" id="KAJ2922572.1"/>
    </source>
</evidence>
<evidence type="ECO:0000313" key="9">
    <source>
        <dbReference type="Proteomes" id="UP001140091"/>
    </source>
</evidence>
<dbReference type="Pfam" id="PF09649">
    <property type="entry name" value="CHZ"/>
    <property type="match status" value="1"/>
</dbReference>
<organism evidence="8 9">
    <name type="scientific">Candolleomyces eurysporus</name>
    <dbReference type="NCBI Taxonomy" id="2828524"/>
    <lineage>
        <taxon>Eukaryota</taxon>
        <taxon>Fungi</taxon>
        <taxon>Dikarya</taxon>
        <taxon>Basidiomycota</taxon>
        <taxon>Agaricomycotina</taxon>
        <taxon>Agaricomycetes</taxon>
        <taxon>Agaricomycetidae</taxon>
        <taxon>Agaricales</taxon>
        <taxon>Agaricineae</taxon>
        <taxon>Psathyrellaceae</taxon>
        <taxon>Candolleomyces</taxon>
    </lineage>
</organism>
<dbReference type="Proteomes" id="UP001140091">
    <property type="component" value="Unassembled WGS sequence"/>
</dbReference>
<evidence type="ECO:0000259" key="7">
    <source>
        <dbReference type="SMART" id="SM01082"/>
    </source>
</evidence>
<evidence type="ECO:0000256" key="5">
    <source>
        <dbReference type="ARBA" id="ARBA00023242"/>
    </source>
</evidence>
<evidence type="ECO:0000256" key="4">
    <source>
        <dbReference type="ARBA" id="ARBA00023186"/>
    </source>
</evidence>
<comment type="subcellular location">
    <subcellularLocation>
        <location evidence="2">Nucleus</location>
    </subcellularLocation>
</comment>
<comment type="function">
    <text evidence="1">Forms a chaperone-bound H2A.Z-H2B complex that acts as a source for SWR1 complex-dependent H2A to H2A.Z histone replacement in chromatin.</text>
</comment>
<feature type="compositionally biased region" description="Acidic residues" evidence="6">
    <location>
        <begin position="102"/>
        <end position="112"/>
    </location>
</feature>
<feature type="domain" description="Histone chaperone" evidence="7">
    <location>
        <begin position="59"/>
        <end position="96"/>
    </location>
</feature>
<feature type="region of interest" description="Disordered" evidence="6">
    <location>
        <begin position="1"/>
        <end position="112"/>
    </location>
</feature>
<comment type="caution">
    <text evidence="8">The sequence shown here is derived from an EMBL/GenBank/DDBJ whole genome shotgun (WGS) entry which is preliminary data.</text>
</comment>
<feature type="compositionally biased region" description="Acidic residues" evidence="6">
    <location>
        <begin position="37"/>
        <end position="69"/>
    </location>
</feature>
<evidence type="ECO:0000256" key="3">
    <source>
        <dbReference type="ARBA" id="ARBA00008057"/>
    </source>
</evidence>
<keyword evidence="9" id="KW-1185">Reference proteome</keyword>
<comment type="similarity">
    <text evidence="3">Belongs to the CHZ1 family.</text>
</comment>
<dbReference type="EMBL" id="JANBPK010001484">
    <property type="protein sequence ID" value="KAJ2922572.1"/>
    <property type="molecule type" value="Genomic_DNA"/>
</dbReference>
<dbReference type="AlphaFoldDB" id="A0A9W8ITH5"/>
<keyword evidence="4" id="KW-0143">Chaperone</keyword>
<proteinExistence type="inferred from homology"/>
<name>A0A9W8ITH5_9AGAR</name>
<evidence type="ECO:0000256" key="2">
    <source>
        <dbReference type="ARBA" id="ARBA00004123"/>
    </source>
</evidence>
<keyword evidence="5" id="KW-0539">Nucleus</keyword>
<dbReference type="OrthoDB" id="3364766at2759"/>
<protein>
    <recommendedName>
        <fullName evidence="7">Histone chaperone domain-containing protein</fullName>
    </recommendedName>
</protein>